<dbReference type="Proteomes" id="UP000271817">
    <property type="component" value="Unassembled WGS sequence"/>
</dbReference>
<reference evidence="1 2" key="1">
    <citation type="submission" date="2018-08" db="EMBL/GenBank/DDBJ databases">
        <title>Recombination of ecologically and evolutionarily significant loci maintains genetic cohesion in the Pseudomonas syringae species complex.</title>
        <authorList>
            <person name="Dillon M."/>
            <person name="Thakur S."/>
            <person name="Almeida R.N.D."/>
            <person name="Weir B.S."/>
            <person name="Guttman D.S."/>
        </authorList>
    </citation>
    <scope>NUCLEOTIDE SEQUENCE [LARGE SCALE GENOMIC DNA]</scope>
    <source>
        <strain evidence="1 2">ICMP 3402</strain>
    </source>
</reference>
<gene>
    <name evidence="1" type="ORF">ALP33_00587</name>
</gene>
<name>A0AB37R3A0_PSEAV</name>
<dbReference type="EMBL" id="RBTW01000206">
    <property type="protein sequence ID" value="RMU17907.1"/>
    <property type="molecule type" value="Genomic_DNA"/>
</dbReference>
<dbReference type="AlphaFoldDB" id="A0AB37R3A0"/>
<feature type="non-terminal residue" evidence="1">
    <location>
        <position position="1"/>
    </location>
</feature>
<sequence length="72" mass="8047">LPRVYEALRMERRGKAQKLYFAQMSKAFLHRDPFSCVLCGARMVYTAAIAGLTVQGLINNAQSIAQLKYVPA</sequence>
<comment type="caution">
    <text evidence="1">The sequence shown here is derived from an EMBL/GenBank/DDBJ whole genome shotgun (WGS) entry which is preliminary data.</text>
</comment>
<evidence type="ECO:0000313" key="1">
    <source>
        <dbReference type="EMBL" id="RMU17907.1"/>
    </source>
</evidence>
<proteinExistence type="predicted"/>
<organism evidence="1 2">
    <name type="scientific">Pseudomonas amygdali pv. lachrymans</name>
    <name type="common">Pseudomonas syringae pv. lachrymans</name>
    <dbReference type="NCBI Taxonomy" id="53707"/>
    <lineage>
        <taxon>Bacteria</taxon>
        <taxon>Pseudomonadati</taxon>
        <taxon>Pseudomonadota</taxon>
        <taxon>Gammaproteobacteria</taxon>
        <taxon>Pseudomonadales</taxon>
        <taxon>Pseudomonadaceae</taxon>
        <taxon>Pseudomonas</taxon>
        <taxon>Pseudomonas amygdali</taxon>
    </lineage>
</organism>
<evidence type="ECO:0000313" key="2">
    <source>
        <dbReference type="Proteomes" id="UP000271817"/>
    </source>
</evidence>
<accession>A0AB37R3A0</accession>
<protein>
    <submittedName>
        <fullName evidence="1">ISPsy3, transposase</fullName>
    </submittedName>
</protein>